<evidence type="ECO:0000313" key="2">
    <source>
        <dbReference type="Proteomes" id="UP001444661"/>
    </source>
</evidence>
<organism evidence="1 2">
    <name type="scientific">Apiospora rasikravindrae</name>
    <dbReference type="NCBI Taxonomy" id="990691"/>
    <lineage>
        <taxon>Eukaryota</taxon>
        <taxon>Fungi</taxon>
        <taxon>Dikarya</taxon>
        <taxon>Ascomycota</taxon>
        <taxon>Pezizomycotina</taxon>
        <taxon>Sordariomycetes</taxon>
        <taxon>Xylariomycetidae</taxon>
        <taxon>Amphisphaeriales</taxon>
        <taxon>Apiosporaceae</taxon>
        <taxon>Apiospora</taxon>
    </lineage>
</organism>
<gene>
    <name evidence="1" type="ORF">PG993_002063</name>
</gene>
<dbReference type="Proteomes" id="UP001444661">
    <property type="component" value="Unassembled WGS sequence"/>
</dbReference>
<evidence type="ECO:0000313" key="1">
    <source>
        <dbReference type="EMBL" id="KAK8056836.1"/>
    </source>
</evidence>
<accession>A0ABR1UD62</accession>
<comment type="caution">
    <text evidence="1">The sequence shown here is derived from an EMBL/GenBank/DDBJ whole genome shotgun (WGS) entry which is preliminary data.</text>
</comment>
<reference evidence="1 2" key="1">
    <citation type="submission" date="2023-01" db="EMBL/GenBank/DDBJ databases">
        <title>Analysis of 21 Apiospora genomes using comparative genomics revels a genus with tremendous synthesis potential of carbohydrate active enzymes and secondary metabolites.</title>
        <authorList>
            <person name="Sorensen T."/>
        </authorList>
    </citation>
    <scope>NUCLEOTIDE SEQUENCE [LARGE SCALE GENOMIC DNA]</scope>
    <source>
        <strain evidence="1 2">CBS 33761</strain>
    </source>
</reference>
<dbReference type="EMBL" id="JAQQWK010000001">
    <property type="protein sequence ID" value="KAK8056836.1"/>
    <property type="molecule type" value="Genomic_DNA"/>
</dbReference>
<protein>
    <submittedName>
        <fullName evidence="1">Uncharacterized protein</fullName>
    </submittedName>
</protein>
<keyword evidence="2" id="KW-1185">Reference proteome</keyword>
<proteinExistence type="predicted"/>
<sequence length="104" mass="11584">MPTAKGSFSRTQNTLITATFVIDERQWDFIMTISSSIVAFTSNGAELTYNDLDELTSTRSFNGTIGREDFSIDLDNGLKITGKLNKPYLMERVGVDGTGKWVQH</sequence>
<name>A0ABR1UD62_9PEZI</name>